<dbReference type="GO" id="GO:0030649">
    <property type="term" value="P:aminoglycoside antibiotic catabolic process"/>
    <property type="evidence" value="ECO:0007669"/>
    <property type="project" value="TreeGrafter"/>
</dbReference>
<evidence type="ECO:0000313" key="3">
    <source>
        <dbReference type="Proteomes" id="UP000182379"/>
    </source>
</evidence>
<dbReference type="InterPro" id="IPR016181">
    <property type="entry name" value="Acyl_CoA_acyltransferase"/>
</dbReference>
<keyword evidence="2" id="KW-0808">Transferase</keyword>
<accession>A0A1H2U9B8</accession>
<dbReference type="RefSeq" id="WP_012938279.1">
    <property type="nucleotide sequence ID" value="NZ_CALAKB010000035.1"/>
</dbReference>
<dbReference type="Pfam" id="PF13527">
    <property type="entry name" value="Acetyltransf_9"/>
    <property type="match status" value="1"/>
</dbReference>
<reference evidence="2 3" key="1">
    <citation type="submission" date="2016-10" db="EMBL/GenBank/DDBJ databases">
        <authorList>
            <person name="Varghese N."/>
            <person name="Submissions S."/>
        </authorList>
    </citation>
    <scope>NUCLEOTIDE SEQUENCE [LARGE SCALE GENOMIC DNA]</scope>
    <source>
        <strain evidence="2 3">WCC6</strain>
    </source>
</reference>
<dbReference type="Proteomes" id="UP000182379">
    <property type="component" value="Unassembled WGS sequence"/>
</dbReference>
<comment type="caution">
    <text evidence="2">The sequence shown here is derived from an EMBL/GenBank/DDBJ whole genome shotgun (WGS) entry which is preliminary data.</text>
</comment>
<name>A0A1H2U9B8_ACIFE</name>
<dbReference type="GO" id="GO:0034069">
    <property type="term" value="F:aminoglycoside N-acetyltransferase activity"/>
    <property type="evidence" value="ECO:0007669"/>
    <property type="project" value="TreeGrafter"/>
</dbReference>
<dbReference type="PANTHER" id="PTHR37817">
    <property type="entry name" value="N-ACETYLTRANSFERASE EIS"/>
    <property type="match status" value="1"/>
</dbReference>
<protein>
    <submittedName>
        <fullName evidence="2">Predicted acetyltransferase</fullName>
    </submittedName>
</protein>
<sequence>MDFRLLQESALSQAADLWDYCFEKKGTPFYEWYFREYALKQNRILGGFQDGKLRTMLHLNPYVLRVRGRDWKVPYIVGVATDPVARGHHVMGQLMDTAFTMLRAMKVPFVILMPIYAGIYQPYGYAWTHLRKHYTLPLAGLDLAGRTLDGYEPERVDTAKARDLVAPVYARSMERYHGYAVRDQRVWDNLLITAAQENFETVILRNDGAPKAYALYNREGDKVTVQELAAVDPPAKIRLLQYFKGLAGIHKTLDWLAPEDDLTWTQLPDQALAPKEAPFMMGRVINAAACLKALAVPEDLLGKTLVLALKDEQIALNTMLVKLEFTREGIRLLNTLDDPEVLLDAGTFTQLFFGLMGPAQLQQAGMIYVDSKNALEILDKLFPRENNFINEYF</sequence>
<dbReference type="SUPFAM" id="SSF55718">
    <property type="entry name" value="SCP-like"/>
    <property type="match status" value="1"/>
</dbReference>
<evidence type="ECO:0000313" key="2">
    <source>
        <dbReference type="EMBL" id="SDW52478.1"/>
    </source>
</evidence>
<dbReference type="EMBL" id="FNOP01000002">
    <property type="protein sequence ID" value="SDW52478.1"/>
    <property type="molecule type" value="Genomic_DNA"/>
</dbReference>
<dbReference type="OMA" id="WEEYWRW"/>
<organism evidence="2 3">
    <name type="scientific">Acidaminococcus fermentans</name>
    <dbReference type="NCBI Taxonomy" id="905"/>
    <lineage>
        <taxon>Bacteria</taxon>
        <taxon>Bacillati</taxon>
        <taxon>Bacillota</taxon>
        <taxon>Negativicutes</taxon>
        <taxon>Acidaminococcales</taxon>
        <taxon>Acidaminococcaceae</taxon>
        <taxon>Acidaminococcus</taxon>
    </lineage>
</organism>
<dbReference type="Gene3D" id="3.40.630.30">
    <property type="match status" value="2"/>
</dbReference>
<dbReference type="SUPFAM" id="SSF55729">
    <property type="entry name" value="Acyl-CoA N-acyltransferases (Nat)"/>
    <property type="match status" value="1"/>
</dbReference>
<dbReference type="GeneID" id="78334656"/>
<dbReference type="InterPro" id="IPR025559">
    <property type="entry name" value="Eis_dom"/>
</dbReference>
<dbReference type="Pfam" id="PF13530">
    <property type="entry name" value="SCP2_2"/>
    <property type="match status" value="1"/>
</dbReference>
<dbReference type="InterPro" id="IPR000182">
    <property type="entry name" value="GNAT_dom"/>
</dbReference>
<dbReference type="PANTHER" id="PTHR37817:SF1">
    <property type="entry name" value="N-ACETYLTRANSFERASE EIS"/>
    <property type="match status" value="1"/>
</dbReference>
<dbReference type="InterPro" id="IPR036527">
    <property type="entry name" value="SCP2_sterol-bd_dom_sf"/>
</dbReference>
<gene>
    <name evidence="2" type="ORF">SAMN05216495_102138</name>
</gene>
<dbReference type="AlphaFoldDB" id="A0A1H2U9B8"/>
<dbReference type="PROSITE" id="PS51186">
    <property type="entry name" value="GNAT"/>
    <property type="match status" value="1"/>
</dbReference>
<evidence type="ECO:0000259" key="1">
    <source>
        <dbReference type="PROSITE" id="PS51186"/>
    </source>
</evidence>
<dbReference type="InterPro" id="IPR051554">
    <property type="entry name" value="Acetyltransferase_Eis"/>
</dbReference>
<dbReference type="Gene3D" id="3.30.1050.10">
    <property type="entry name" value="SCP2 sterol-binding domain"/>
    <property type="match status" value="1"/>
</dbReference>
<dbReference type="Pfam" id="PF17668">
    <property type="entry name" value="Acetyltransf_17"/>
    <property type="match status" value="1"/>
</dbReference>
<proteinExistence type="predicted"/>
<dbReference type="InterPro" id="IPR041380">
    <property type="entry name" value="Acetyltransf_17"/>
</dbReference>
<feature type="domain" description="N-acetyltransferase" evidence="1">
    <location>
        <begin position="1"/>
        <end position="174"/>
    </location>
</feature>